<gene>
    <name evidence="1" type="ORF">CG50_14220</name>
</gene>
<dbReference type="AlphaFoldDB" id="A0A086Y1B6"/>
<evidence type="ECO:0000313" key="2">
    <source>
        <dbReference type="Proteomes" id="UP000028824"/>
    </source>
</evidence>
<dbReference type="eggNOG" id="ENOG5032SBG">
    <property type="taxonomic scope" value="Bacteria"/>
</dbReference>
<dbReference type="EMBL" id="JFZB01000007">
    <property type="protein sequence ID" value="KFI28066.1"/>
    <property type="molecule type" value="Genomic_DNA"/>
</dbReference>
<dbReference type="InterPro" id="IPR011738">
    <property type="entry name" value="Phage_CHP"/>
</dbReference>
<evidence type="ECO:0000313" key="1">
    <source>
        <dbReference type="EMBL" id="KFI28066.1"/>
    </source>
</evidence>
<protein>
    <submittedName>
        <fullName evidence="1">Gene transfer agent protein</fullName>
    </submittedName>
</protein>
<sequence>MMLIERTAVPDAALPVAELRAHLRLGTGFSDVGAEDAALLAYLRAALAAIEGRTAKVLMARAFTVTLEHWRGDGPPLPVAPVTGVTELRLIDGAGGTSVLGPERYRLAPDGMRPRVIALGWQEPGGTGAAVEIDFTAGFGTGWSDVPADLRQAVLLLAAQYYELRHDGGAEGAAMPFGVIALIERWRTVRVLGGRG</sequence>
<dbReference type="Gene3D" id="1.10.3230.30">
    <property type="entry name" value="Phage gp6-like head-tail connector protein"/>
    <property type="match status" value="1"/>
</dbReference>
<dbReference type="CDD" id="cd08054">
    <property type="entry name" value="gp6"/>
    <property type="match status" value="1"/>
</dbReference>
<dbReference type="RefSeq" id="WP_036636108.1">
    <property type="nucleotide sequence ID" value="NZ_JFZB01000007.1"/>
</dbReference>
<comment type="caution">
    <text evidence="1">The sequence shown here is derived from an EMBL/GenBank/DDBJ whole genome shotgun (WGS) entry which is preliminary data.</text>
</comment>
<dbReference type="Proteomes" id="UP000028824">
    <property type="component" value="Unassembled WGS sequence"/>
</dbReference>
<organism evidence="1 2">
    <name type="scientific">Paenirhodobacter enshiensis</name>
    <dbReference type="NCBI Taxonomy" id="1105367"/>
    <lineage>
        <taxon>Bacteria</taxon>
        <taxon>Pseudomonadati</taxon>
        <taxon>Pseudomonadota</taxon>
        <taxon>Alphaproteobacteria</taxon>
        <taxon>Rhodobacterales</taxon>
        <taxon>Rhodobacter group</taxon>
        <taxon>Paenirhodobacter</taxon>
    </lineage>
</organism>
<name>A0A086Y1B6_9RHOB</name>
<dbReference type="STRING" id="1105367.CG50_14220"/>
<dbReference type="NCBIfam" id="TIGR02215">
    <property type="entry name" value="phage_chp_gp8"/>
    <property type="match status" value="1"/>
</dbReference>
<dbReference type="OrthoDB" id="8478788at2"/>
<proteinExistence type="predicted"/>
<reference evidence="1 2" key="1">
    <citation type="submission" date="2014-03" db="EMBL/GenBank/DDBJ databases">
        <title>Genome of Paenirhodobacter enshiensis DW2-9.</title>
        <authorList>
            <person name="Wang D."/>
            <person name="Wang G."/>
        </authorList>
    </citation>
    <scope>NUCLEOTIDE SEQUENCE [LARGE SCALE GENOMIC DNA]</scope>
    <source>
        <strain evidence="1 2">DW2-9</strain>
    </source>
</reference>
<accession>A0A086Y1B6</accession>
<keyword evidence="2" id="KW-1185">Reference proteome</keyword>